<evidence type="ECO:0000313" key="3">
    <source>
        <dbReference type="Proteomes" id="UP000247409"/>
    </source>
</evidence>
<dbReference type="Proteomes" id="UP000247409">
    <property type="component" value="Unassembled WGS sequence"/>
</dbReference>
<gene>
    <name evidence="2" type="ORF">BWQ96_00189</name>
</gene>
<evidence type="ECO:0000313" key="2">
    <source>
        <dbReference type="EMBL" id="PXF50029.1"/>
    </source>
</evidence>
<organism evidence="2 3">
    <name type="scientific">Gracilariopsis chorda</name>
    <dbReference type="NCBI Taxonomy" id="448386"/>
    <lineage>
        <taxon>Eukaryota</taxon>
        <taxon>Rhodophyta</taxon>
        <taxon>Florideophyceae</taxon>
        <taxon>Rhodymeniophycidae</taxon>
        <taxon>Gracilariales</taxon>
        <taxon>Gracilariaceae</taxon>
        <taxon>Gracilariopsis</taxon>
    </lineage>
</organism>
<comment type="caution">
    <text evidence="2">The sequence shown here is derived from an EMBL/GenBank/DDBJ whole genome shotgun (WGS) entry which is preliminary data.</text>
</comment>
<sequence length="264" mass="29232">MTASAHAALDALHIALNSADTQLNHLSVRLQSELGHHDTALSLITAVRRLEKQLPALRQRMLTVYDQKAHLVSGCQRQLQECYSFASRIAPVIDPALKPTDYTADLITAFQNASDTLSHHLPPQPHHLDLNFDRHDSGQSDQSNVATTPANQPSKPSSSSRAKTPPSVPKPNTSSHFDPISKAAYNRLPRNIKIRAGRLPAINAFYQKVFDFMHSQKNSPQSDKKLMVALEQQSMDKFEVLRALAVFTCTKKGWQLTSPSSPKS</sequence>
<proteinExistence type="predicted"/>
<name>A0A2V3J6K1_9FLOR</name>
<feature type="compositionally biased region" description="Polar residues" evidence="1">
    <location>
        <begin position="139"/>
        <end position="162"/>
    </location>
</feature>
<reference evidence="2 3" key="1">
    <citation type="journal article" date="2018" name="Mol. Biol. Evol.">
        <title>Analysis of the draft genome of the red seaweed Gracilariopsis chorda provides insights into genome size evolution in Rhodophyta.</title>
        <authorList>
            <person name="Lee J."/>
            <person name="Yang E.C."/>
            <person name="Graf L."/>
            <person name="Yang J.H."/>
            <person name="Qiu H."/>
            <person name="Zel Zion U."/>
            <person name="Chan C.X."/>
            <person name="Stephens T.G."/>
            <person name="Weber A.P.M."/>
            <person name="Boo G.H."/>
            <person name="Boo S.M."/>
            <person name="Kim K.M."/>
            <person name="Shin Y."/>
            <person name="Jung M."/>
            <person name="Lee S.J."/>
            <person name="Yim H.S."/>
            <person name="Lee J.H."/>
            <person name="Bhattacharya D."/>
            <person name="Yoon H.S."/>
        </authorList>
    </citation>
    <scope>NUCLEOTIDE SEQUENCE [LARGE SCALE GENOMIC DNA]</scope>
    <source>
        <strain evidence="2 3">SKKU-2015</strain>
        <tissue evidence="2">Whole body</tissue>
    </source>
</reference>
<protein>
    <submittedName>
        <fullName evidence="2">Uncharacterized protein</fullName>
    </submittedName>
</protein>
<evidence type="ECO:0000256" key="1">
    <source>
        <dbReference type="SAM" id="MobiDB-lite"/>
    </source>
</evidence>
<dbReference type="EMBL" id="NBIV01000001">
    <property type="protein sequence ID" value="PXF50029.1"/>
    <property type="molecule type" value="Genomic_DNA"/>
</dbReference>
<feature type="region of interest" description="Disordered" evidence="1">
    <location>
        <begin position="117"/>
        <end position="180"/>
    </location>
</feature>
<dbReference type="OrthoDB" id="10493773at2759"/>
<feature type="compositionally biased region" description="Basic and acidic residues" evidence="1">
    <location>
        <begin position="126"/>
        <end position="138"/>
    </location>
</feature>
<keyword evidence="3" id="KW-1185">Reference proteome</keyword>
<dbReference type="AlphaFoldDB" id="A0A2V3J6K1"/>
<accession>A0A2V3J6K1</accession>